<evidence type="ECO:0000313" key="3">
    <source>
        <dbReference type="Proteomes" id="UP001497497"/>
    </source>
</evidence>
<dbReference type="EMBL" id="CAXITT010000945">
    <property type="protein sequence ID" value="CAL1547300.1"/>
    <property type="molecule type" value="Genomic_DNA"/>
</dbReference>
<dbReference type="InterPro" id="IPR036322">
    <property type="entry name" value="WD40_repeat_dom_sf"/>
</dbReference>
<dbReference type="InterPro" id="IPR001680">
    <property type="entry name" value="WD40_rpt"/>
</dbReference>
<reference evidence="2 3" key="1">
    <citation type="submission" date="2024-04" db="EMBL/GenBank/DDBJ databases">
        <authorList>
            <consortium name="Genoscope - CEA"/>
            <person name="William W."/>
        </authorList>
    </citation>
    <scope>NUCLEOTIDE SEQUENCE [LARGE SCALE GENOMIC DNA]</scope>
</reference>
<dbReference type="GO" id="GO:0006913">
    <property type="term" value="P:nucleocytoplasmic transport"/>
    <property type="evidence" value="ECO:0007669"/>
    <property type="project" value="TreeGrafter"/>
</dbReference>
<dbReference type="SMART" id="SM00320">
    <property type="entry name" value="WD40"/>
    <property type="match status" value="4"/>
</dbReference>
<protein>
    <recommendedName>
        <fullName evidence="1">Aladin seven-bladed propeller domain-containing protein</fullName>
    </recommendedName>
</protein>
<dbReference type="InterPro" id="IPR045139">
    <property type="entry name" value="Aladin"/>
</dbReference>
<keyword evidence="3" id="KW-1185">Reference proteome</keyword>
<dbReference type="InterPro" id="IPR015943">
    <property type="entry name" value="WD40/YVTN_repeat-like_dom_sf"/>
</dbReference>
<dbReference type="SUPFAM" id="SSF50978">
    <property type="entry name" value="WD40 repeat-like"/>
    <property type="match status" value="1"/>
</dbReference>
<feature type="domain" description="Aladin seven-bladed propeller" evidence="1">
    <location>
        <begin position="133"/>
        <end position="479"/>
    </location>
</feature>
<dbReference type="Pfam" id="PF25460">
    <property type="entry name" value="Beta-prop_Aladin"/>
    <property type="match status" value="1"/>
</dbReference>
<sequence>MSSILLQFPPAPRRSHMTIFEQDGQMKDIPESVLGPVVTTPEYPEIFVQTESASHLNVRYESAQLAFLSHNQASWKRPLHAWYNGGLLNMFEELSQAKPEVPGWLSSTCKAALSVLELLKSLRVTLFSQPALSNEELLLKYSHVSDWHKSPVQAITWHPHVIKVAIALRDDSVHIYYSGTSLQPILKHKLQKQVTDLAWQPLSSSVLAVACQTCILIWNVEPTSLAVRPSASTVQILQYSSHSPVTSLSWSPFGDHLISACPKQASILVWDVPKETYVSLKRSGGGGISYLSYSPDGSKLFTASTSPIFRVWESKNWNWENWANLSGHCTTACWSPDSTVLIFAMEKEPSLFGVRFVESGRGNALSAVNTSVLLADVSQVSLSSGLSEDVRVGGQVKSIVWDETGERVAVMFQPNDLGNNHLVAVFKSTIHPVLELVPGGFVKGRSGESAHHIAFLPGFQNGALLSIVWSSGRVGYVPMFFLPAQQIQHYNTIGFGPFSSVLSPKDSMFRK</sequence>
<dbReference type="InterPro" id="IPR057403">
    <property type="entry name" value="Beta-prop_Aladin"/>
</dbReference>
<name>A0AAV2IKV6_LYMST</name>
<proteinExistence type="predicted"/>
<comment type="caution">
    <text evidence="2">The sequence shown here is derived from an EMBL/GenBank/DDBJ whole genome shotgun (WGS) entry which is preliminary data.</text>
</comment>
<organism evidence="2 3">
    <name type="scientific">Lymnaea stagnalis</name>
    <name type="common">Great pond snail</name>
    <name type="synonym">Helix stagnalis</name>
    <dbReference type="NCBI Taxonomy" id="6523"/>
    <lineage>
        <taxon>Eukaryota</taxon>
        <taxon>Metazoa</taxon>
        <taxon>Spiralia</taxon>
        <taxon>Lophotrochozoa</taxon>
        <taxon>Mollusca</taxon>
        <taxon>Gastropoda</taxon>
        <taxon>Heterobranchia</taxon>
        <taxon>Euthyneura</taxon>
        <taxon>Panpulmonata</taxon>
        <taxon>Hygrophila</taxon>
        <taxon>Lymnaeoidea</taxon>
        <taxon>Lymnaeidae</taxon>
        <taxon>Lymnaea</taxon>
    </lineage>
</organism>
<accession>A0AAV2IKV6</accession>
<dbReference type="Gene3D" id="2.130.10.10">
    <property type="entry name" value="YVTN repeat-like/Quinoprotein amine dehydrogenase"/>
    <property type="match status" value="2"/>
</dbReference>
<dbReference type="Proteomes" id="UP001497497">
    <property type="component" value="Unassembled WGS sequence"/>
</dbReference>
<dbReference type="PANTHER" id="PTHR14494:SF0">
    <property type="entry name" value="ALADIN"/>
    <property type="match status" value="1"/>
</dbReference>
<dbReference type="GO" id="GO:0005643">
    <property type="term" value="C:nuclear pore"/>
    <property type="evidence" value="ECO:0007669"/>
    <property type="project" value="TreeGrafter"/>
</dbReference>
<evidence type="ECO:0000259" key="1">
    <source>
        <dbReference type="Pfam" id="PF25460"/>
    </source>
</evidence>
<dbReference type="PANTHER" id="PTHR14494">
    <property type="entry name" value="ALADIN/ADRACALIN/AAAS"/>
    <property type="match status" value="1"/>
</dbReference>
<gene>
    <name evidence="2" type="ORF">GSLYS_00020625001</name>
</gene>
<dbReference type="AlphaFoldDB" id="A0AAV2IKV6"/>
<evidence type="ECO:0000313" key="2">
    <source>
        <dbReference type="EMBL" id="CAL1547300.1"/>
    </source>
</evidence>